<organism evidence="1 2">
    <name type="scientific">Miscanthus lutarioriparius</name>
    <dbReference type="NCBI Taxonomy" id="422564"/>
    <lineage>
        <taxon>Eukaryota</taxon>
        <taxon>Viridiplantae</taxon>
        <taxon>Streptophyta</taxon>
        <taxon>Embryophyta</taxon>
        <taxon>Tracheophyta</taxon>
        <taxon>Spermatophyta</taxon>
        <taxon>Magnoliopsida</taxon>
        <taxon>Liliopsida</taxon>
        <taxon>Poales</taxon>
        <taxon>Poaceae</taxon>
        <taxon>PACMAD clade</taxon>
        <taxon>Panicoideae</taxon>
        <taxon>Andropogonodae</taxon>
        <taxon>Andropogoneae</taxon>
        <taxon>Saccharinae</taxon>
        <taxon>Miscanthus</taxon>
    </lineage>
</organism>
<keyword evidence="2" id="KW-1185">Reference proteome</keyword>
<accession>A0A811MCF9</accession>
<proteinExistence type="predicted"/>
<dbReference type="EMBL" id="CAJGYO010000001">
    <property type="protein sequence ID" value="CAD6202550.1"/>
    <property type="molecule type" value="Genomic_DNA"/>
</dbReference>
<comment type="caution">
    <text evidence="1">The sequence shown here is derived from an EMBL/GenBank/DDBJ whole genome shotgun (WGS) entry which is preliminary data.</text>
</comment>
<protein>
    <submittedName>
        <fullName evidence="1">Uncharacterized protein</fullName>
    </submittedName>
</protein>
<dbReference type="AlphaFoldDB" id="A0A811MCF9"/>
<reference evidence="1" key="1">
    <citation type="submission" date="2020-10" db="EMBL/GenBank/DDBJ databases">
        <authorList>
            <person name="Han B."/>
            <person name="Lu T."/>
            <person name="Zhao Q."/>
            <person name="Huang X."/>
            <person name="Zhao Y."/>
        </authorList>
    </citation>
    <scope>NUCLEOTIDE SEQUENCE</scope>
</reference>
<gene>
    <name evidence="1" type="ORF">NCGR_LOCUS838</name>
</gene>
<sequence>MGIDIDDLFGVAIGGILLADASPLSVGALQPQAAIAPKATHPLPELGILNTVAPVLRQGGGHLGRPRHRHELLAVLLLQPDDRPHQLPRRHVHYPVAVLGAYRGDLRRRHVPHPMMSSARTVGMSTLASAAPESIGPNISKILSQTSSSVVEGCNGAFSSSMALTVPEINEALGVCYEDLVECYDVLKEGQFYGYEVANQHNRNLLALLDEAKSLRRAVIALHGTPLRYPPQLGFLFESGVHRPKAPHMVISDSSVGLEIHGVGVDTFGSLEHDDRCG</sequence>
<dbReference type="Proteomes" id="UP000604825">
    <property type="component" value="Unassembled WGS sequence"/>
</dbReference>
<name>A0A811MCF9_9POAL</name>
<evidence type="ECO:0000313" key="2">
    <source>
        <dbReference type="Proteomes" id="UP000604825"/>
    </source>
</evidence>
<evidence type="ECO:0000313" key="1">
    <source>
        <dbReference type="EMBL" id="CAD6202550.1"/>
    </source>
</evidence>